<evidence type="ECO:0000256" key="2">
    <source>
        <dbReference type="ARBA" id="ARBA00022741"/>
    </source>
</evidence>
<evidence type="ECO:0000256" key="1">
    <source>
        <dbReference type="ARBA" id="ARBA00022448"/>
    </source>
</evidence>
<dbReference type="GO" id="GO:0005886">
    <property type="term" value="C:plasma membrane"/>
    <property type="evidence" value="ECO:0007669"/>
    <property type="project" value="TreeGrafter"/>
</dbReference>
<dbReference type="Pfam" id="PF00005">
    <property type="entry name" value="ABC_tran"/>
    <property type="match status" value="1"/>
</dbReference>
<keyword evidence="3 5" id="KW-0067">ATP-binding</keyword>
<gene>
    <name evidence="5" type="ORF">HY912_01075</name>
</gene>
<dbReference type="InterPro" id="IPR032823">
    <property type="entry name" value="BCA_ABC_TP_C"/>
</dbReference>
<dbReference type="GO" id="GO:0016887">
    <property type="term" value="F:ATP hydrolysis activity"/>
    <property type="evidence" value="ECO:0007669"/>
    <property type="project" value="InterPro"/>
</dbReference>
<dbReference type="EMBL" id="JACRDE010000034">
    <property type="protein sequence ID" value="MBI5248060.1"/>
    <property type="molecule type" value="Genomic_DNA"/>
</dbReference>
<dbReference type="InterPro" id="IPR003593">
    <property type="entry name" value="AAA+_ATPase"/>
</dbReference>
<sequence>MSPDGAQDTAQQPLLTVENVSKKFGGILALSQVSLDVFPGEIIGIIGPNGSGKTTFVNAITGFVKPDAGKVTFKGKDITSQEPHKIADLGLTRTFQVMRPYYSLPAYKNLIVPLFSPRARRTGGWRGGGKMGSRDTVAVDILEEIGFERDSYVPYKVASSLPTGYLKRLELARCLALRPDLIICDEVFSGLSMSEMASMVPLIEKLQMEGMTLIMVEHRLRELFRLANRVMVLNFGCKIAEGTAQEVMEQSDVKEAYFGSEEVYEYV</sequence>
<dbReference type="SUPFAM" id="SSF52540">
    <property type="entry name" value="P-loop containing nucleoside triphosphate hydrolases"/>
    <property type="match status" value="1"/>
</dbReference>
<evidence type="ECO:0000313" key="5">
    <source>
        <dbReference type="EMBL" id="MBI5248060.1"/>
    </source>
</evidence>
<organism evidence="5 6">
    <name type="scientific">Desulfomonile tiedjei</name>
    <dbReference type="NCBI Taxonomy" id="2358"/>
    <lineage>
        <taxon>Bacteria</taxon>
        <taxon>Pseudomonadati</taxon>
        <taxon>Thermodesulfobacteriota</taxon>
        <taxon>Desulfomonilia</taxon>
        <taxon>Desulfomonilales</taxon>
        <taxon>Desulfomonilaceae</taxon>
        <taxon>Desulfomonile</taxon>
    </lineage>
</organism>
<reference evidence="5" key="1">
    <citation type="submission" date="2020-07" db="EMBL/GenBank/DDBJ databases">
        <title>Huge and variable diversity of episymbiotic CPR bacteria and DPANN archaea in groundwater ecosystems.</title>
        <authorList>
            <person name="He C.Y."/>
            <person name="Keren R."/>
            <person name="Whittaker M."/>
            <person name="Farag I.F."/>
            <person name="Doudna J."/>
            <person name="Cate J.H.D."/>
            <person name="Banfield J.F."/>
        </authorList>
    </citation>
    <scope>NUCLEOTIDE SEQUENCE</scope>
    <source>
        <strain evidence="5">NC_groundwater_1664_Pr3_B-0.1um_52_9</strain>
    </source>
</reference>
<name>A0A9D6UX56_9BACT</name>
<dbReference type="InterPro" id="IPR003439">
    <property type="entry name" value="ABC_transporter-like_ATP-bd"/>
</dbReference>
<dbReference type="Gene3D" id="3.40.50.300">
    <property type="entry name" value="P-loop containing nucleotide triphosphate hydrolases"/>
    <property type="match status" value="1"/>
</dbReference>
<feature type="domain" description="ABC transporter" evidence="4">
    <location>
        <begin position="15"/>
        <end position="260"/>
    </location>
</feature>
<accession>A0A9D6UX56</accession>
<protein>
    <submittedName>
        <fullName evidence="5">ABC transporter ATP-binding protein</fullName>
    </submittedName>
</protein>
<dbReference type="PANTHER" id="PTHR45772">
    <property type="entry name" value="CONSERVED COMPONENT OF ABC TRANSPORTER FOR NATURAL AMINO ACIDS-RELATED"/>
    <property type="match status" value="1"/>
</dbReference>
<evidence type="ECO:0000259" key="4">
    <source>
        <dbReference type="PROSITE" id="PS50893"/>
    </source>
</evidence>
<dbReference type="InterPro" id="IPR051120">
    <property type="entry name" value="ABC_AA/LPS_Transport"/>
</dbReference>
<dbReference type="Proteomes" id="UP000807825">
    <property type="component" value="Unassembled WGS sequence"/>
</dbReference>
<evidence type="ECO:0000256" key="3">
    <source>
        <dbReference type="ARBA" id="ARBA00022840"/>
    </source>
</evidence>
<proteinExistence type="predicted"/>
<dbReference type="CDD" id="cd03219">
    <property type="entry name" value="ABC_Mj1267_LivG_branched"/>
    <property type="match status" value="1"/>
</dbReference>
<keyword evidence="2" id="KW-0547">Nucleotide-binding</keyword>
<keyword evidence="1" id="KW-0813">Transport</keyword>
<comment type="caution">
    <text evidence="5">The sequence shown here is derived from an EMBL/GenBank/DDBJ whole genome shotgun (WGS) entry which is preliminary data.</text>
</comment>
<dbReference type="Pfam" id="PF12399">
    <property type="entry name" value="BCA_ABC_TP_C"/>
    <property type="match status" value="1"/>
</dbReference>
<dbReference type="GO" id="GO:0005524">
    <property type="term" value="F:ATP binding"/>
    <property type="evidence" value="ECO:0007669"/>
    <property type="project" value="UniProtKB-KW"/>
</dbReference>
<evidence type="ECO:0000313" key="6">
    <source>
        <dbReference type="Proteomes" id="UP000807825"/>
    </source>
</evidence>
<dbReference type="PROSITE" id="PS50893">
    <property type="entry name" value="ABC_TRANSPORTER_2"/>
    <property type="match status" value="1"/>
</dbReference>
<dbReference type="InterPro" id="IPR027417">
    <property type="entry name" value="P-loop_NTPase"/>
</dbReference>
<dbReference type="AlphaFoldDB" id="A0A9D6UX56"/>
<dbReference type="SMART" id="SM00382">
    <property type="entry name" value="AAA"/>
    <property type="match status" value="1"/>
</dbReference>